<protein>
    <submittedName>
        <fullName evidence="1">Uncharacterized protein</fullName>
    </submittedName>
</protein>
<comment type="caution">
    <text evidence="1">The sequence shown here is derived from an EMBL/GenBank/DDBJ whole genome shotgun (WGS) entry which is preliminary data.</text>
</comment>
<gene>
    <name evidence="1" type="ORF">SCF082_LOCUS35534</name>
</gene>
<proteinExistence type="predicted"/>
<accession>A0ABP0PBQ2</accession>
<reference evidence="1 2" key="1">
    <citation type="submission" date="2024-02" db="EMBL/GenBank/DDBJ databases">
        <authorList>
            <person name="Chen Y."/>
            <person name="Shah S."/>
            <person name="Dougan E. K."/>
            <person name="Thang M."/>
            <person name="Chan C."/>
        </authorList>
    </citation>
    <scope>NUCLEOTIDE SEQUENCE [LARGE SCALE GENOMIC DNA]</scope>
</reference>
<organism evidence="1 2">
    <name type="scientific">Durusdinium trenchii</name>
    <dbReference type="NCBI Taxonomy" id="1381693"/>
    <lineage>
        <taxon>Eukaryota</taxon>
        <taxon>Sar</taxon>
        <taxon>Alveolata</taxon>
        <taxon>Dinophyceae</taxon>
        <taxon>Suessiales</taxon>
        <taxon>Symbiodiniaceae</taxon>
        <taxon>Durusdinium</taxon>
    </lineage>
</organism>
<evidence type="ECO:0000313" key="2">
    <source>
        <dbReference type="Proteomes" id="UP001642464"/>
    </source>
</evidence>
<dbReference type="EMBL" id="CAXAMM010033980">
    <property type="protein sequence ID" value="CAK9072110.1"/>
    <property type="molecule type" value="Genomic_DNA"/>
</dbReference>
<evidence type="ECO:0000313" key="1">
    <source>
        <dbReference type="EMBL" id="CAK9072110.1"/>
    </source>
</evidence>
<keyword evidence="2" id="KW-1185">Reference proteome</keyword>
<dbReference type="Proteomes" id="UP001642464">
    <property type="component" value="Unassembled WGS sequence"/>
</dbReference>
<name>A0ABP0PBQ2_9DINO</name>
<sequence length="375" mass="43808">MRQCVAAHVALLRRSFPAKRIPIQRRGLAVPASLRKSQEHVSLNEQQEAFLLERLPRDWNEEKIKDALGSFGKDLGSEWRDKIFLMRSRLGRSMGRALIAHPKDVPEIVQELPYGTSYRPMDRSDIEAFLEQSERLVNLSEDLRRLAAPENFLRIMTITEVPSNYGRKDIAYVIKQHCNVVVEPRDIVFRFKRWGRQADTCYVRCPTAESVDHCVQQIQELAVPKRAAHGALFGAAFLWSSRATLFASHPDLDFLMHGYGSKMWVFSTGWQEDMTVEEFLQVINRLDFFPVKVHRHHCTADKSSTFFMQFSQMQGGVGVKWALKRFRRLKWRWRIKQTVPFYGYARRVDLHRASEDRYEDEMSESDSDIDEPVHY</sequence>
<dbReference type="CDD" id="cd00590">
    <property type="entry name" value="RRM_SF"/>
    <property type="match status" value="1"/>
</dbReference>